<name>A0A1M5NKA2_9RHOB</name>
<feature type="signal peptide" evidence="1">
    <location>
        <begin position="1"/>
        <end position="29"/>
    </location>
</feature>
<gene>
    <name evidence="2" type="ORF">SAMN04488044_1564</name>
</gene>
<feature type="chain" id="PRO_5012274123" description="Dihydroxy-acid dehydratase" evidence="1">
    <location>
        <begin position="30"/>
        <end position="194"/>
    </location>
</feature>
<dbReference type="STRING" id="870908.SAMN04488044_1564"/>
<proteinExistence type="predicted"/>
<accession>A0A1M5NKA2</accession>
<dbReference type="PROSITE" id="PS51257">
    <property type="entry name" value="PROKAR_LIPOPROTEIN"/>
    <property type="match status" value="1"/>
</dbReference>
<organism evidence="2 3">
    <name type="scientific">Cognatishimia maritima</name>
    <dbReference type="NCBI Taxonomy" id="870908"/>
    <lineage>
        <taxon>Bacteria</taxon>
        <taxon>Pseudomonadati</taxon>
        <taxon>Pseudomonadota</taxon>
        <taxon>Alphaproteobacteria</taxon>
        <taxon>Rhodobacterales</taxon>
        <taxon>Paracoccaceae</taxon>
        <taxon>Cognatishimia</taxon>
    </lineage>
</organism>
<evidence type="ECO:0000313" key="3">
    <source>
        <dbReference type="Proteomes" id="UP000184211"/>
    </source>
</evidence>
<keyword evidence="1" id="KW-0732">Signal</keyword>
<dbReference type="AlphaFoldDB" id="A0A1M5NKA2"/>
<reference evidence="3" key="1">
    <citation type="submission" date="2016-11" db="EMBL/GenBank/DDBJ databases">
        <authorList>
            <person name="Varghese N."/>
            <person name="Submissions S."/>
        </authorList>
    </citation>
    <scope>NUCLEOTIDE SEQUENCE [LARGE SCALE GENOMIC DNA]</scope>
    <source>
        <strain evidence="3">DSM 28223</strain>
    </source>
</reference>
<dbReference type="RefSeq" id="WP_072792217.1">
    <property type="nucleotide sequence ID" value="NZ_FQWM01000002.1"/>
</dbReference>
<evidence type="ECO:0008006" key="4">
    <source>
        <dbReference type="Google" id="ProtNLM"/>
    </source>
</evidence>
<keyword evidence="3" id="KW-1185">Reference proteome</keyword>
<dbReference type="OrthoDB" id="7829925at2"/>
<protein>
    <recommendedName>
        <fullName evidence="4">Dihydroxy-acid dehydratase</fullName>
    </recommendedName>
</protein>
<evidence type="ECO:0000256" key="1">
    <source>
        <dbReference type="SAM" id="SignalP"/>
    </source>
</evidence>
<sequence>MRALRLPKTTLLVACLMAAGCIAPETDQAQPSAWVKTHRLAGGDIIVRAPKDYCVARSAKPTSDFVLLARCDALTAQGNVSPRSSGVLTVSTSAPMRNSETSLDLAAALGDDSVASKKVPDLTLRKMNARPGGPLPGAAAEHWRGLLRFQNRVISFAAYGPEGSTVLGQSGLRLLESLALETVKASEATNQAAN</sequence>
<dbReference type="Proteomes" id="UP000184211">
    <property type="component" value="Unassembled WGS sequence"/>
</dbReference>
<evidence type="ECO:0000313" key="2">
    <source>
        <dbReference type="EMBL" id="SHG89877.1"/>
    </source>
</evidence>
<dbReference type="EMBL" id="FQWM01000002">
    <property type="protein sequence ID" value="SHG89877.1"/>
    <property type="molecule type" value="Genomic_DNA"/>
</dbReference>